<protein>
    <submittedName>
        <fullName evidence="2">Uncharacterized protein</fullName>
    </submittedName>
</protein>
<reference evidence="2 4" key="2">
    <citation type="submission" date="2018-06" db="EMBL/GenBank/DDBJ databases">
        <authorList>
            <consortium name="Pathogen Informatics"/>
            <person name="Doyle S."/>
        </authorList>
    </citation>
    <scope>NUCLEOTIDE SEQUENCE [LARGE SCALE GENOMIC DNA]</scope>
    <source>
        <strain evidence="2 4">NCTC13028</strain>
    </source>
</reference>
<proteinExistence type="predicted"/>
<name>A0A240AM45_CLOCO</name>
<dbReference type="GeneID" id="79382757"/>
<dbReference type="EMBL" id="FNGL01000003">
    <property type="protein sequence ID" value="SDK97614.1"/>
    <property type="molecule type" value="Genomic_DNA"/>
</dbReference>
<evidence type="ECO:0000313" key="4">
    <source>
        <dbReference type="Proteomes" id="UP000250223"/>
    </source>
</evidence>
<keyword evidence="3" id="KW-1185">Reference proteome</keyword>
<dbReference type="STRING" id="1494.SAMN05216497_103163"/>
<dbReference type="RefSeq" id="WP_257451917.1">
    <property type="nucleotide sequence ID" value="NZ_CP173238.1"/>
</dbReference>
<sequence>MKNIKGLCKKIKEKEIKIIREDELKDKSKEAIELKFMLQNSIRI</sequence>
<dbReference type="Proteomes" id="UP000250223">
    <property type="component" value="Unassembled WGS sequence"/>
</dbReference>
<reference evidence="1 3" key="1">
    <citation type="submission" date="2016-10" db="EMBL/GenBank/DDBJ databases">
        <authorList>
            <person name="Varghese N."/>
            <person name="Submissions S."/>
        </authorList>
    </citation>
    <scope>NUCLEOTIDE SEQUENCE [LARGE SCALE GENOMIC DNA]</scope>
    <source>
        <strain evidence="1 3">NLAE-zl-C224</strain>
    </source>
</reference>
<dbReference type="AlphaFoldDB" id="A0A240AM45"/>
<accession>A0A240AM45</accession>
<organism evidence="2 4">
    <name type="scientific">Clostridium cochlearium</name>
    <dbReference type="NCBI Taxonomy" id="1494"/>
    <lineage>
        <taxon>Bacteria</taxon>
        <taxon>Bacillati</taxon>
        <taxon>Bacillota</taxon>
        <taxon>Clostridia</taxon>
        <taxon>Eubacteriales</taxon>
        <taxon>Clostridiaceae</taxon>
        <taxon>Clostridium</taxon>
    </lineage>
</organism>
<evidence type="ECO:0000313" key="2">
    <source>
        <dbReference type="EMBL" id="SQB33873.1"/>
    </source>
</evidence>
<dbReference type="Proteomes" id="UP000198811">
    <property type="component" value="Unassembled WGS sequence"/>
</dbReference>
<dbReference type="EMBL" id="UAWC01000002">
    <property type="protein sequence ID" value="SQB33873.1"/>
    <property type="molecule type" value="Genomic_DNA"/>
</dbReference>
<evidence type="ECO:0000313" key="1">
    <source>
        <dbReference type="EMBL" id="SDK97614.1"/>
    </source>
</evidence>
<gene>
    <name evidence="2" type="ORF">NCTC13028_00748</name>
    <name evidence="1" type="ORF">SAMN05216497_103163</name>
</gene>
<evidence type="ECO:0000313" key="3">
    <source>
        <dbReference type="Proteomes" id="UP000198811"/>
    </source>
</evidence>